<dbReference type="InterPro" id="IPR052518">
    <property type="entry name" value="CHR_Transporter"/>
</dbReference>
<dbReference type="GO" id="GO:0015109">
    <property type="term" value="F:chromate transmembrane transporter activity"/>
    <property type="evidence" value="ECO:0007669"/>
    <property type="project" value="InterPro"/>
</dbReference>
<evidence type="ECO:0000256" key="7">
    <source>
        <dbReference type="SAM" id="Phobius"/>
    </source>
</evidence>
<feature type="transmembrane region" description="Helical" evidence="7">
    <location>
        <begin position="141"/>
        <end position="171"/>
    </location>
</feature>
<feature type="transmembrane region" description="Helical" evidence="7">
    <location>
        <begin position="111"/>
        <end position="129"/>
    </location>
</feature>
<gene>
    <name evidence="8" type="ORF">SAMN02745120_1804</name>
</gene>
<dbReference type="Pfam" id="PF02417">
    <property type="entry name" value="Chromate_transp"/>
    <property type="match status" value="1"/>
</dbReference>
<keyword evidence="9" id="KW-1185">Reference proteome</keyword>
<dbReference type="PANTHER" id="PTHR43663:SF1">
    <property type="entry name" value="CHROMATE TRANSPORTER"/>
    <property type="match status" value="1"/>
</dbReference>
<evidence type="ECO:0000256" key="5">
    <source>
        <dbReference type="ARBA" id="ARBA00022989"/>
    </source>
</evidence>
<evidence type="ECO:0000313" key="8">
    <source>
        <dbReference type="EMBL" id="SKB49556.1"/>
    </source>
</evidence>
<dbReference type="AlphaFoldDB" id="A0A1T5BQS5"/>
<evidence type="ECO:0000256" key="4">
    <source>
        <dbReference type="ARBA" id="ARBA00022692"/>
    </source>
</evidence>
<evidence type="ECO:0000256" key="2">
    <source>
        <dbReference type="ARBA" id="ARBA00005262"/>
    </source>
</evidence>
<evidence type="ECO:0000313" key="9">
    <source>
        <dbReference type="Proteomes" id="UP000243406"/>
    </source>
</evidence>
<reference evidence="9" key="1">
    <citation type="submission" date="2017-02" db="EMBL/GenBank/DDBJ databases">
        <authorList>
            <person name="Varghese N."/>
            <person name="Submissions S."/>
        </authorList>
    </citation>
    <scope>NUCLEOTIDE SEQUENCE [LARGE SCALE GENOMIC DNA]</scope>
    <source>
        <strain evidence="9">ATCC 35199</strain>
    </source>
</reference>
<dbReference type="OrthoDB" id="9788907at2"/>
<proteinExistence type="inferred from homology"/>
<feature type="transmembrane region" description="Helical" evidence="7">
    <location>
        <begin position="74"/>
        <end position="99"/>
    </location>
</feature>
<comment type="subcellular location">
    <subcellularLocation>
        <location evidence="1">Cell membrane</location>
        <topology evidence="1">Multi-pass membrane protein</topology>
    </subcellularLocation>
</comment>
<evidence type="ECO:0000256" key="1">
    <source>
        <dbReference type="ARBA" id="ARBA00004651"/>
    </source>
</evidence>
<keyword evidence="3" id="KW-1003">Cell membrane</keyword>
<evidence type="ECO:0000256" key="3">
    <source>
        <dbReference type="ARBA" id="ARBA00022475"/>
    </source>
</evidence>
<accession>A0A1T5BQS5</accession>
<keyword evidence="4 7" id="KW-0812">Transmembrane</keyword>
<sequence>MQILLSLFLAFLQIGSVSFGGGYAMLPYIETMIIENHGWLTNSEFLDILAISQVTPGPIAINAATFIGFRYLGFWGAVSATLGIVCGPFIFMSIVTRFIEKYKSSDISEHIFTFLRPITAALILSAAYSTLLKSVIDLKSFIIFSASLTLLLFTKLHPIVILMFFGFLGLFI</sequence>
<dbReference type="PANTHER" id="PTHR43663">
    <property type="entry name" value="CHROMATE TRANSPORT PROTEIN-RELATED"/>
    <property type="match status" value="1"/>
</dbReference>
<protein>
    <submittedName>
        <fullName evidence="8">Chromate transporter</fullName>
    </submittedName>
</protein>
<dbReference type="EMBL" id="FUYN01000003">
    <property type="protein sequence ID" value="SKB49556.1"/>
    <property type="molecule type" value="Genomic_DNA"/>
</dbReference>
<dbReference type="GO" id="GO:0005886">
    <property type="term" value="C:plasma membrane"/>
    <property type="evidence" value="ECO:0007669"/>
    <property type="project" value="UniProtKB-SubCell"/>
</dbReference>
<name>A0A1T5BQS5_9FIRM</name>
<dbReference type="Proteomes" id="UP000243406">
    <property type="component" value="Unassembled WGS sequence"/>
</dbReference>
<keyword evidence="6 7" id="KW-0472">Membrane</keyword>
<organism evidence="8 9">
    <name type="scientific">Acetoanaerobium noterae</name>
    <dbReference type="NCBI Taxonomy" id="745369"/>
    <lineage>
        <taxon>Bacteria</taxon>
        <taxon>Bacillati</taxon>
        <taxon>Bacillota</taxon>
        <taxon>Clostridia</taxon>
        <taxon>Peptostreptococcales</taxon>
        <taxon>Filifactoraceae</taxon>
        <taxon>Acetoanaerobium</taxon>
    </lineage>
</organism>
<keyword evidence="5 7" id="KW-1133">Transmembrane helix</keyword>
<evidence type="ECO:0000256" key="6">
    <source>
        <dbReference type="ARBA" id="ARBA00023136"/>
    </source>
</evidence>
<comment type="similarity">
    <text evidence="2">Belongs to the chromate ion transporter (CHR) (TC 2.A.51) family.</text>
</comment>
<dbReference type="InterPro" id="IPR003370">
    <property type="entry name" value="Chromate_transpt"/>
</dbReference>